<comment type="similarity">
    <text evidence="1">Belongs to the protein kinase superfamily. ADCK protein kinase family.</text>
</comment>
<organism evidence="3 4">
    <name type="scientific">Candidatus Kaiserbacteria bacterium RIFCSPHIGHO2_02_FULL_55_25</name>
    <dbReference type="NCBI Taxonomy" id="1798498"/>
    <lineage>
        <taxon>Bacteria</taxon>
        <taxon>Candidatus Kaiseribacteriota</taxon>
    </lineage>
</organism>
<evidence type="ECO:0000259" key="2">
    <source>
        <dbReference type="Pfam" id="PF03109"/>
    </source>
</evidence>
<sequence length="464" mass="52548">MLRLLEVVYVFARHLLFHWLRSELRRKHFAERLRMTLERLGPVYTKLGQFFAARDIPEAIKIELKKLFDGQSPLSFEIIEPIVKAALGLTRLEDYFSSFSREAFASASIAQIHIAERGGKKCVVKVLRPGARESVRKDLRIAKWLVFFGALFSRRIKYVRVAGAVSQIESWLLRETDFRIEAKNARLFQVGYAGVDCIVIPEVIFDSEEVLIEEFLEAGVPCHKWDERLVGQGYDARLSIRNLLTHTFGPPFRGIPVPIHGDPHPANILILPKGKAAFVDFGLVGEISEADLGLFNAVVFAVYAQNAKLTAEALMMLGGNPLRSEAKQLAFERDVARYVRACQTQPFDYWLLELGEIVIRHNIPTPEVFTLICRFGILGNAITQMFFPGWSTIDLVGREIEMGMLYQLFDRIRHLEPSALLPVAYSAVMRIERAPLDAAKFIEHPVATIAEILETLFGPIRKTA</sequence>
<dbReference type="InterPro" id="IPR004147">
    <property type="entry name" value="ABC1_dom"/>
</dbReference>
<evidence type="ECO:0000256" key="1">
    <source>
        <dbReference type="ARBA" id="ARBA00009670"/>
    </source>
</evidence>
<dbReference type="Proteomes" id="UP000176914">
    <property type="component" value="Unassembled WGS sequence"/>
</dbReference>
<evidence type="ECO:0000313" key="4">
    <source>
        <dbReference type="Proteomes" id="UP000176914"/>
    </source>
</evidence>
<gene>
    <name evidence="3" type="ORF">A3C20_01885</name>
</gene>
<accession>A0A1F6E432</accession>
<dbReference type="AlphaFoldDB" id="A0A1F6E432"/>
<protein>
    <recommendedName>
        <fullName evidence="2">ABC1 atypical kinase-like domain-containing protein</fullName>
    </recommendedName>
</protein>
<name>A0A1F6E432_9BACT</name>
<dbReference type="Pfam" id="PF03109">
    <property type="entry name" value="ABC1"/>
    <property type="match status" value="1"/>
</dbReference>
<dbReference type="InterPro" id="IPR050154">
    <property type="entry name" value="UbiB_kinase"/>
</dbReference>
<evidence type="ECO:0000313" key="3">
    <source>
        <dbReference type="EMBL" id="OGG68464.1"/>
    </source>
</evidence>
<reference evidence="3 4" key="1">
    <citation type="journal article" date="2016" name="Nat. Commun.">
        <title>Thousands of microbial genomes shed light on interconnected biogeochemical processes in an aquifer system.</title>
        <authorList>
            <person name="Anantharaman K."/>
            <person name="Brown C.T."/>
            <person name="Hug L.A."/>
            <person name="Sharon I."/>
            <person name="Castelle C.J."/>
            <person name="Probst A.J."/>
            <person name="Thomas B.C."/>
            <person name="Singh A."/>
            <person name="Wilkins M.J."/>
            <person name="Karaoz U."/>
            <person name="Brodie E.L."/>
            <person name="Williams K.H."/>
            <person name="Hubbard S.S."/>
            <person name="Banfield J.F."/>
        </authorList>
    </citation>
    <scope>NUCLEOTIDE SEQUENCE [LARGE SCALE GENOMIC DNA]</scope>
</reference>
<dbReference type="InterPro" id="IPR011009">
    <property type="entry name" value="Kinase-like_dom_sf"/>
</dbReference>
<proteinExistence type="inferred from homology"/>
<dbReference type="PANTHER" id="PTHR10566">
    <property type="entry name" value="CHAPERONE-ACTIVITY OF BC1 COMPLEX CABC1 -RELATED"/>
    <property type="match status" value="1"/>
</dbReference>
<feature type="domain" description="ABC1 atypical kinase-like" evidence="2">
    <location>
        <begin position="67"/>
        <end position="312"/>
    </location>
</feature>
<dbReference type="PANTHER" id="PTHR10566:SF113">
    <property type="entry name" value="PROTEIN ACTIVITY OF BC1 COMPLEX KINASE 7, CHLOROPLASTIC"/>
    <property type="match status" value="1"/>
</dbReference>
<dbReference type="SUPFAM" id="SSF56112">
    <property type="entry name" value="Protein kinase-like (PK-like)"/>
    <property type="match status" value="1"/>
</dbReference>
<comment type="caution">
    <text evidence="3">The sequence shown here is derived from an EMBL/GenBank/DDBJ whole genome shotgun (WGS) entry which is preliminary data.</text>
</comment>
<dbReference type="EMBL" id="MFLL01000032">
    <property type="protein sequence ID" value="OGG68464.1"/>
    <property type="molecule type" value="Genomic_DNA"/>
</dbReference>
<dbReference type="CDD" id="cd05121">
    <property type="entry name" value="ABC1_ADCK3-like"/>
    <property type="match status" value="1"/>
</dbReference>